<dbReference type="CDD" id="cd00067">
    <property type="entry name" value="GAL4"/>
    <property type="match status" value="1"/>
</dbReference>
<dbReference type="Gene3D" id="4.10.240.10">
    <property type="entry name" value="Zn(2)-C6 fungal-type DNA-binding domain"/>
    <property type="match status" value="1"/>
</dbReference>
<sequence>MPGIPRSRGCSNCKIRRIKCDETWPSCERCKKHGMACPGPSTLVKFVHRGRHPDHGLPAQPSTGGSGEASQSQFQLERVSQSSISNTARQAHSGYMMSFRLAQPRPIMTTSADRIAARLVHHIDNAPERRMIMQTARLEDFPRRLSGNASLRDSIALLCSVWASYRSKAPPTEFISMPLYGKAIRSLSRTLETGQAISVETLASIAILQRTEDLFDPGDRRFMHEKGIASLLARLGPPKPGDKFYASLLCECYSILVPYWVKTGWNNMLDDPAWKEAIVACMADYIGIQELQPMLASSLTQYNHVSQKLPEMMRGMMNINNPSHKTTEIDLSPLISKIATELHDMEAAAGETSSSAMEKAMELHAVTEVEDPTSIHGTCYHFSSTNLVQSLISFVSLHLCLLQLRYKWSSAYQLSDSQALHDSFETRCHQLWKFIPFVRKAKLFLANIHQDAFAMTLDIANAREKAYLLDLFKELDSYAPGRFEALIAVS</sequence>
<accession>A0ABY6U9W2</accession>
<evidence type="ECO:0000256" key="1">
    <source>
        <dbReference type="ARBA" id="ARBA00023242"/>
    </source>
</evidence>
<dbReference type="PROSITE" id="PS00463">
    <property type="entry name" value="ZN2_CY6_FUNGAL_1"/>
    <property type="match status" value="1"/>
</dbReference>
<keyword evidence="5" id="KW-1185">Reference proteome</keyword>
<dbReference type="InterPro" id="IPR053178">
    <property type="entry name" value="Osmoadaptation_assoc"/>
</dbReference>
<proteinExistence type="predicted"/>
<reference evidence="4 5" key="1">
    <citation type="submission" date="2019-06" db="EMBL/GenBank/DDBJ databases">
        <authorList>
            <person name="Broberg M."/>
        </authorList>
    </citation>
    <scope>NUCLEOTIDE SEQUENCE [LARGE SCALE GENOMIC DNA]</scope>
</reference>
<keyword evidence="1" id="KW-0539">Nucleus</keyword>
<organism evidence="4 5">
    <name type="scientific">Bionectria ochroleuca</name>
    <name type="common">Gliocladium roseum</name>
    <dbReference type="NCBI Taxonomy" id="29856"/>
    <lineage>
        <taxon>Eukaryota</taxon>
        <taxon>Fungi</taxon>
        <taxon>Dikarya</taxon>
        <taxon>Ascomycota</taxon>
        <taxon>Pezizomycotina</taxon>
        <taxon>Sordariomycetes</taxon>
        <taxon>Hypocreomycetidae</taxon>
        <taxon>Hypocreales</taxon>
        <taxon>Bionectriaceae</taxon>
        <taxon>Clonostachys</taxon>
    </lineage>
</organism>
<dbReference type="PANTHER" id="PTHR38111">
    <property type="entry name" value="ZN(2)-C6 FUNGAL-TYPE DOMAIN-CONTAINING PROTEIN-RELATED"/>
    <property type="match status" value="1"/>
</dbReference>
<dbReference type="Pfam" id="PF00172">
    <property type="entry name" value="Zn_clus"/>
    <property type="match status" value="1"/>
</dbReference>
<feature type="domain" description="Zn(2)-C6 fungal-type" evidence="3">
    <location>
        <begin position="9"/>
        <end position="37"/>
    </location>
</feature>
<dbReference type="InterPro" id="IPR036864">
    <property type="entry name" value="Zn2-C6_fun-type_DNA-bd_sf"/>
</dbReference>
<dbReference type="PROSITE" id="PS50048">
    <property type="entry name" value="ZN2_CY6_FUNGAL_2"/>
    <property type="match status" value="1"/>
</dbReference>
<dbReference type="SUPFAM" id="SSF57701">
    <property type="entry name" value="Zn2/Cys6 DNA-binding domain"/>
    <property type="match status" value="1"/>
</dbReference>
<comment type="caution">
    <text evidence="4">The sequence shown here is derived from an EMBL/GenBank/DDBJ whole genome shotgun (WGS) entry which is preliminary data.</text>
</comment>
<evidence type="ECO:0000313" key="4">
    <source>
        <dbReference type="EMBL" id="VUC26661.1"/>
    </source>
</evidence>
<evidence type="ECO:0000256" key="2">
    <source>
        <dbReference type="SAM" id="MobiDB-lite"/>
    </source>
</evidence>
<feature type="region of interest" description="Disordered" evidence="2">
    <location>
        <begin position="49"/>
        <end position="87"/>
    </location>
</feature>
<gene>
    <name evidence="4" type="ORF">CLO192961_LOCUS194011</name>
</gene>
<evidence type="ECO:0000313" key="5">
    <source>
        <dbReference type="Proteomes" id="UP000766486"/>
    </source>
</evidence>
<dbReference type="EMBL" id="CABFNS010000755">
    <property type="protein sequence ID" value="VUC26661.1"/>
    <property type="molecule type" value="Genomic_DNA"/>
</dbReference>
<evidence type="ECO:0000259" key="3">
    <source>
        <dbReference type="PROSITE" id="PS50048"/>
    </source>
</evidence>
<feature type="compositionally biased region" description="Polar residues" evidence="2">
    <location>
        <begin position="60"/>
        <end position="87"/>
    </location>
</feature>
<protein>
    <recommendedName>
        <fullName evidence="3">Zn(2)-C6 fungal-type domain-containing protein</fullName>
    </recommendedName>
</protein>
<dbReference type="Proteomes" id="UP000766486">
    <property type="component" value="Unassembled WGS sequence"/>
</dbReference>
<dbReference type="InterPro" id="IPR001138">
    <property type="entry name" value="Zn2Cys6_DnaBD"/>
</dbReference>
<name>A0ABY6U9W2_BIOOC</name>
<dbReference type="SMART" id="SM00066">
    <property type="entry name" value="GAL4"/>
    <property type="match status" value="1"/>
</dbReference>